<protein>
    <submittedName>
        <fullName evidence="2">Uncharacterized protein</fullName>
    </submittedName>
</protein>
<accession>A0A927R375</accession>
<organism evidence="2 3">
    <name type="scientific">Plantactinospora soyae</name>
    <dbReference type="NCBI Taxonomy" id="1544732"/>
    <lineage>
        <taxon>Bacteria</taxon>
        <taxon>Bacillati</taxon>
        <taxon>Actinomycetota</taxon>
        <taxon>Actinomycetes</taxon>
        <taxon>Micromonosporales</taxon>
        <taxon>Micromonosporaceae</taxon>
        <taxon>Plantactinospora</taxon>
    </lineage>
</organism>
<feature type="transmembrane region" description="Helical" evidence="1">
    <location>
        <begin position="20"/>
        <end position="45"/>
    </location>
</feature>
<evidence type="ECO:0000256" key="1">
    <source>
        <dbReference type="SAM" id="Phobius"/>
    </source>
</evidence>
<dbReference type="InterPro" id="IPR036410">
    <property type="entry name" value="HSP_DnaJ_Cys-rich_dom_sf"/>
</dbReference>
<proteinExistence type="predicted"/>
<gene>
    <name evidence="2" type="ORF">H4W31_000857</name>
</gene>
<dbReference type="SUPFAM" id="SSF57938">
    <property type="entry name" value="DnaJ/Hsp40 cysteine-rich domain"/>
    <property type="match status" value="1"/>
</dbReference>
<keyword evidence="3" id="KW-1185">Reference proteome</keyword>
<dbReference type="RefSeq" id="WP_192765449.1">
    <property type="nucleotide sequence ID" value="NZ_JADBEB010000001.1"/>
</dbReference>
<dbReference type="Proteomes" id="UP000649753">
    <property type="component" value="Unassembled WGS sequence"/>
</dbReference>
<sequence>MAPLAATATPALPHDAAAAALLLLALLAITLGYLATCWIFPFVACRGCHGTGKRRAPFGRAFRLCSRCDGDGYRLRPGRLVLNYLRNLHDKGTR</sequence>
<dbReference type="AlphaFoldDB" id="A0A927R375"/>
<comment type="caution">
    <text evidence="2">The sequence shown here is derived from an EMBL/GenBank/DDBJ whole genome shotgun (WGS) entry which is preliminary data.</text>
</comment>
<keyword evidence="1" id="KW-0472">Membrane</keyword>
<evidence type="ECO:0000313" key="3">
    <source>
        <dbReference type="Proteomes" id="UP000649753"/>
    </source>
</evidence>
<keyword evidence="1" id="KW-0812">Transmembrane</keyword>
<name>A0A927R375_9ACTN</name>
<evidence type="ECO:0000313" key="2">
    <source>
        <dbReference type="EMBL" id="MBE1485219.1"/>
    </source>
</evidence>
<dbReference type="EMBL" id="JADBEB010000001">
    <property type="protein sequence ID" value="MBE1485219.1"/>
    <property type="molecule type" value="Genomic_DNA"/>
</dbReference>
<reference evidence="2" key="1">
    <citation type="submission" date="2020-10" db="EMBL/GenBank/DDBJ databases">
        <title>Sequencing the genomes of 1000 actinobacteria strains.</title>
        <authorList>
            <person name="Klenk H.-P."/>
        </authorList>
    </citation>
    <scope>NUCLEOTIDE SEQUENCE</scope>
    <source>
        <strain evidence="2">DSM 46832</strain>
    </source>
</reference>
<keyword evidence="1" id="KW-1133">Transmembrane helix</keyword>